<dbReference type="EMBL" id="NKHD01000032">
    <property type="protein sequence ID" value="OXT06335.1"/>
    <property type="molecule type" value="Genomic_DNA"/>
</dbReference>
<dbReference type="Proteomes" id="UP000215301">
    <property type="component" value="Unassembled WGS sequence"/>
</dbReference>
<evidence type="ECO:0000313" key="9">
    <source>
        <dbReference type="Proteomes" id="UP000215301"/>
    </source>
</evidence>
<keyword evidence="1 5" id="KW-0723">Serine/threonine-protein kinase</keyword>
<dbReference type="AlphaFoldDB" id="A0A231VDU4"/>
<dbReference type="RefSeq" id="WP_013297692.1">
    <property type="nucleotide sequence ID" value="NZ_CP016893.1"/>
</dbReference>
<organism evidence="7 9">
    <name type="scientific">Thermoanaerobacterium thermosaccharolyticum</name>
    <name type="common">Clostridium thermosaccharolyticum</name>
    <dbReference type="NCBI Taxonomy" id="1517"/>
    <lineage>
        <taxon>Bacteria</taxon>
        <taxon>Bacillati</taxon>
        <taxon>Bacillota</taxon>
        <taxon>Clostridia</taxon>
        <taxon>Thermoanaerobacterales</taxon>
        <taxon>Thermoanaerobacteraceae</taxon>
        <taxon>Thermoanaerobacterium</taxon>
    </lineage>
</organism>
<evidence type="ECO:0000313" key="6">
    <source>
        <dbReference type="EMBL" id="AST56302.1"/>
    </source>
</evidence>
<comment type="catalytic activity">
    <reaction evidence="5">
        <text>N(tele)-phospho-L-histidyl/O-phospho-L-threonyl-[pyruvate, phosphate dikinase] + phosphate + H(+) = N(tele)-phospho-L-histidyl/L-threonyl-[pyruvate, phosphate dikinase] + diphosphate</text>
        <dbReference type="Rhea" id="RHEA:43696"/>
        <dbReference type="Rhea" id="RHEA-COMP:10650"/>
        <dbReference type="Rhea" id="RHEA-COMP:10651"/>
        <dbReference type="ChEBI" id="CHEBI:15378"/>
        <dbReference type="ChEBI" id="CHEBI:30013"/>
        <dbReference type="ChEBI" id="CHEBI:33019"/>
        <dbReference type="ChEBI" id="CHEBI:43474"/>
        <dbReference type="ChEBI" id="CHEBI:61977"/>
        <dbReference type="ChEBI" id="CHEBI:83586"/>
        <dbReference type="EC" id="2.7.4.27"/>
    </reaction>
</comment>
<feature type="binding site" evidence="5">
    <location>
        <begin position="151"/>
        <end position="158"/>
    </location>
    <ligand>
        <name>ADP</name>
        <dbReference type="ChEBI" id="CHEBI:456216"/>
    </ligand>
</feature>
<name>A0A231VDU4_THETR</name>
<evidence type="ECO:0000256" key="4">
    <source>
        <dbReference type="ARBA" id="ARBA00022777"/>
    </source>
</evidence>
<dbReference type="GO" id="GO:0043531">
    <property type="term" value="F:ADP binding"/>
    <property type="evidence" value="ECO:0007669"/>
    <property type="project" value="UniProtKB-UniRule"/>
</dbReference>
<reference evidence="6 8" key="1">
    <citation type="submission" date="2016-08" db="EMBL/GenBank/DDBJ databases">
        <title>A novel genetic cassette of butanologenic Thermoanaerobacterium thermosaccharolyticum that directly convert cellulose to butanol.</title>
        <authorList>
            <person name="Li T."/>
            <person name="He J."/>
        </authorList>
    </citation>
    <scope>NUCLEOTIDE SEQUENCE [LARGE SCALE GENOMIC DNA]</scope>
    <source>
        <strain evidence="6 8">TG57</strain>
    </source>
</reference>
<dbReference type="HAMAP" id="MF_00921">
    <property type="entry name" value="PDRP"/>
    <property type="match status" value="1"/>
</dbReference>
<dbReference type="InterPro" id="IPR005177">
    <property type="entry name" value="Kinase-pyrophosphorylase"/>
</dbReference>
<evidence type="ECO:0000256" key="1">
    <source>
        <dbReference type="ARBA" id="ARBA00022527"/>
    </source>
</evidence>
<accession>A0A231VDU4</accession>
<dbReference type="EMBL" id="CP016893">
    <property type="protein sequence ID" value="AST56302.1"/>
    <property type="molecule type" value="Genomic_DNA"/>
</dbReference>
<keyword evidence="2 5" id="KW-0808">Transferase</keyword>
<evidence type="ECO:0000313" key="7">
    <source>
        <dbReference type="EMBL" id="OXT06335.1"/>
    </source>
</evidence>
<protein>
    <recommendedName>
        <fullName evidence="5">Putative pyruvate, phosphate dikinase regulatory protein</fullName>
        <shortName evidence="5">PPDK regulatory protein</shortName>
        <ecNumber evidence="5">2.7.11.32</ecNumber>
        <ecNumber evidence="5">2.7.4.27</ecNumber>
    </recommendedName>
</protein>
<dbReference type="NCBIfam" id="NF003742">
    <property type="entry name" value="PRK05339.1"/>
    <property type="match status" value="1"/>
</dbReference>
<keyword evidence="4 5" id="KW-0418">Kinase</keyword>
<dbReference type="InterPro" id="IPR026565">
    <property type="entry name" value="PPDK_reg"/>
</dbReference>
<dbReference type="GO" id="GO:0004674">
    <property type="term" value="F:protein serine/threonine kinase activity"/>
    <property type="evidence" value="ECO:0007669"/>
    <property type="project" value="UniProtKB-UniRule"/>
</dbReference>
<proteinExistence type="inferred from homology"/>
<comment type="function">
    <text evidence="5">Bifunctional serine/threonine kinase and phosphorylase involved in the regulation of the pyruvate, phosphate dikinase (PPDK) by catalyzing its phosphorylation/dephosphorylation.</text>
</comment>
<keyword evidence="7" id="KW-0670">Pyruvate</keyword>
<evidence type="ECO:0000256" key="3">
    <source>
        <dbReference type="ARBA" id="ARBA00022741"/>
    </source>
</evidence>
<evidence type="ECO:0000256" key="5">
    <source>
        <dbReference type="HAMAP-Rule" id="MF_00921"/>
    </source>
</evidence>
<evidence type="ECO:0000313" key="8">
    <source>
        <dbReference type="Proteomes" id="UP000214975"/>
    </source>
</evidence>
<dbReference type="GO" id="GO:0005524">
    <property type="term" value="F:ATP binding"/>
    <property type="evidence" value="ECO:0007669"/>
    <property type="project" value="InterPro"/>
</dbReference>
<dbReference type="PANTHER" id="PTHR31756">
    <property type="entry name" value="PYRUVATE, PHOSPHATE DIKINASE REGULATORY PROTEIN 1, CHLOROPLASTIC"/>
    <property type="match status" value="1"/>
</dbReference>
<reference evidence="7 9" key="2">
    <citation type="submission" date="2017-06" db="EMBL/GenBank/DDBJ databases">
        <title>Isolation and characterization of a thermophilic and butanogenic Thermoanaerobacterium thermosaccharolyticum M5 capable of efficient degradation of hemicellulose.</title>
        <authorList>
            <person name="Xin F."/>
            <person name="Jiang Y."/>
        </authorList>
    </citation>
    <scope>NUCLEOTIDE SEQUENCE [LARGE SCALE GENOMIC DNA]</scope>
    <source>
        <strain evidence="7 9">M5</strain>
    </source>
</reference>
<dbReference type="EC" id="2.7.4.27" evidence="5"/>
<dbReference type="OMA" id="YAQCEFE"/>
<dbReference type="GO" id="GO:0016776">
    <property type="term" value="F:phosphotransferase activity, phosphate group as acceptor"/>
    <property type="evidence" value="ECO:0007669"/>
    <property type="project" value="UniProtKB-UniRule"/>
</dbReference>
<dbReference type="Pfam" id="PF03618">
    <property type="entry name" value="Kinase-PPPase"/>
    <property type="match status" value="1"/>
</dbReference>
<dbReference type="GeneID" id="93864052"/>
<dbReference type="Proteomes" id="UP000214975">
    <property type="component" value="Chromosome"/>
</dbReference>
<sequence>MDENVVIYLVSDSSIDTAEHVAAIAASRFGANISQIKKFPYVGDKNQIDEIAIDASNNKNSLIIHTMVVDELKKHLLKKAQQFNLRIVDVMGPIMDAIEGTTGIPPSDLFFPKRKLDEDYFKKMDAIEFAVKHDDGKDANGILLADVVILGVSRTSKTPLCMYLAHKYIKAANFPLVPEVDPPRELFEIDHNRIFGLMINIDNLVEIRKERLKSLGLDSKAVYAAKDRIIKELNYAKEVMQRLDCTVIDVTNKAVEETASIILNKINKGGL</sequence>
<evidence type="ECO:0000256" key="2">
    <source>
        <dbReference type="ARBA" id="ARBA00022679"/>
    </source>
</evidence>
<comment type="similarity">
    <text evidence="5">Belongs to the pyruvate, phosphate/water dikinase regulatory protein family. PDRP subfamily.</text>
</comment>
<comment type="catalytic activity">
    <reaction evidence="5">
        <text>N(tele)-phospho-L-histidyl/L-threonyl-[pyruvate, phosphate dikinase] + ADP = N(tele)-phospho-L-histidyl/O-phospho-L-threonyl-[pyruvate, phosphate dikinase] + AMP + H(+)</text>
        <dbReference type="Rhea" id="RHEA:43692"/>
        <dbReference type="Rhea" id="RHEA-COMP:10650"/>
        <dbReference type="Rhea" id="RHEA-COMP:10651"/>
        <dbReference type="ChEBI" id="CHEBI:15378"/>
        <dbReference type="ChEBI" id="CHEBI:30013"/>
        <dbReference type="ChEBI" id="CHEBI:61977"/>
        <dbReference type="ChEBI" id="CHEBI:83586"/>
        <dbReference type="ChEBI" id="CHEBI:456215"/>
        <dbReference type="ChEBI" id="CHEBI:456216"/>
        <dbReference type="EC" id="2.7.11.32"/>
    </reaction>
</comment>
<dbReference type="EC" id="2.7.11.32" evidence="5"/>
<gene>
    <name evidence="7" type="ORF">CE561_11000</name>
    <name evidence="6" type="ORF">Thert_00041</name>
</gene>
<dbReference type="PANTHER" id="PTHR31756:SF3">
    <property type="entry name" value="PYRUVATE, PHOSPHATE DIKINASE REGULATORY PROTEIN 1, CHLOROPLASTIC"/>
    <property type="match status" value="1"/>
</dbReference>
<keyword evidence="3 5" id="KW-0547">Nucleotide-binding</keyword>